<dbReference type="Proteomes" id="UP001186944">
    <property type="component" value="Unassembled WGS sequence"/>
</dbReference>
<dbReference type="AlphaFoldDB" id="A0AA89BMG2"/>
<gene>
    <name evidence="1" type="ORF">FSP39_023116</name>
</gene>
<proteinExistence type="predicted"/>
<comment type="caution">
    <text evidence="1">The sequence shown here is derived from an EMBL/GenBank/DDBJ whole genome shotgun (WGS) entry which is preliminary data.</text>
</comment>
<evidence type="ECO:0000313" key="1">
    <source>
        <dbReference type="EMBL" id="KAK3086774.1"/>
    </source>
</evidence>
<accession>A0AA89BMG2</accession>
<dbReference type="EMBL" id="VSWD01000012">
    <property type="protein sequence ID" value="KAK3086774.1"/>
    <property type="molecule type" value="Genomic_DNA"/>
</dbReference>
<protein>
    <submittedName>
        <fullName evidence="1">Uncharacterized protein</fullName>
    </submittedName>
</protein>
<name>A0AA89BMG2_PINIB</name>
<evidence type="ECO:0000313" key="2">
    <source>
        <dbReference type="Proteomes" id="UP001186944"/>
    </source>
</evidence>
<organism evidence="1 2">
    <name type="scientific">Pinctada imbricata</name>
    <name type="common">Atlantic pearl-oyster</name>
    <name type="synonym">Pinctada martensii</name>
    <dbReference type="NCBI Taxonomy" id="66713"/>
    <lineage>
        <taxon>Eukaryota</taxon>
        <taxon>Metazoa</taxon>
        <taxon>Spiralia</taxon>
        <taxon>Lophotrochozoa</taxon>
        <taxon>Mollusca</taxon>
        <taxon>Bivalvia</taxon>
        <taxon>Autobranchia</taxon>
        <taxon>Pteriomorphia</taxon>
        <taxon>Pterioida</taxon>
        <taxon>Pterioidea</taxon>
        <taxon>Pteriidae</taxon>
        <taxon>Pinctada</taxon>
    </lineage>
</organism>
<sequence length="224" mass="26361">MYSPVKGILNSIANGEKHWSSENHFLNDLADARTVHGATQQLVKYQIEEHHMEAYARALAQLRKNYYQNKTLIRYGDQHYTQSYRKLLELYAEEGYHPTSQSLMYDGVDGLVTFILEENPDRKSPVDFKFYSDITRSRLDKTVNMNARYKRKLIYLDEADYFGRPIFSAIFEQDQLKTMLFNSGLRLDDMDKIIKREQVNGLLPRIICGYTEKGQLRYSVYLEK</sequence>
<keyword evidence="2" id="KW-1185">Reference proteome</keyword>
<reference evidence="1" key="1">
    <citation type="submission" date="2019-08" db="EMBL/GenBank/DDBJ databases">
        <title>The improved chromosome-level genome for the pearl oyster Pinctada fucata martensii using PacBio sequencing and Hi-C.</title>
        <authorList>
            <person name="Zheng Z."/>
        </authorList>
    </citation>
    <scope>NUCLEOTIDE SEQUENCE</scope>
    <source>
        <strain evidence="1">ZZ-2019</strain>
        <tissue evidence="1">Adductor muscle</tissue>
    </source>
</reference>